<dbReference type="Proteomes" id="UP000008703">
    <property type="component" value="Chromosome"/>
</dbReference>
<evidence type="ECO:0008006" key="4">
    <source>
        <dbReference type="Google" id="ProtNLM"/>
    </source>
</evidence>
<dbReference type="EMBL" id="CP002994">
    <property type="protein sequence ID" value="AEM85379.1"/>
    <property type="molecule type" value="Genomic_DNA"/>
</dbReference>
<reference evidence="2" key="1">
    <citation type="submission" date="2011-08" db="EMBL/GenBank/DDBJ databases">
        <title>Complete sequence of chromosome of Streptomyces violaceusniger Tu 4113.</title>
        <authorList>
            <consortium name="US DOE Joint Genome Institute"/>
            <person name="Lucas S."/>
            <person name="Han J."/>
            <person name="Lapidus A."/>
            <person name="Cheng J.-F."/>
            <person name="Goodwin L."/>
            <person name="Pitluck S."/>
            <person name="Peters L."/>
            <person name="Ivanova N."/>
            <person name="Daligault H."/>
            <person name="Detter J.C."/>
            <person name="Han C."/>
            <person name="Tapia R."/>
            <person name="Land M."/>
            <person name="Hauser L."/>
            <person name="Kyrpides N."/>
            <person name="Ivanova N."/>
            <person name="Pagani I."/>
            <person name="Hagen A."/>
            <person name="Katz L."/>
            <person name="Fiedler H.-P."/>
            <person name="Keasling J."/>
            <person name="Fortman J."/>
            <person name="Woyke T."/>
        </authorList>
    </citation>
    <scope>NUCLEOTIDE SEQUENCE [LARGE SCALE GENOMIC DNA]</scope>
    <source>
        <strain evidence="2">Tu 4113</strain>
    </source>
</reference>
<organism evidence="2 3">
    <name type="scientific">Streptomyces violaceusniger (strain Tu 4113)</name>
    <dbReference type="NCBI Taxonomy" id="653045"/>
    <lineage>
        <taxon>Bacteria</taxon>
        <taxon>Bacillati</taxon>
        <taxon>Actinomycetota</taxon>
        <taxon>Actinomycetes</taxon>
        <taxon>Kitasatosporales</taxon>
        <taxon>Streptomycetaceae</taxon>
        <taxon>Streptomyces</taxon>
        <taxon>Streptomyces violaceusniger group</taxon>
    </lineage>
</organism>
<keyword evidence="3" id="KW-1185">Reference proteome</keyword>
<gene>
    <name evidence="2" type="ORF">Strvi_5871</name>
</gene>
<dbReference type="AlphaFoldDB" id="G2PG73"/>
<evidence type="ECO:0000256" key="1">
    <source>
        <dbReference type="SAM" id="MobiDB-lite"/>
    </source>
</evidence>
<sequence length="122" mass="12429">MAAEPRVAGPMVGAPTAVDPTAVNPTVADPISEAHREITRLLTELGRAGGRPDALVEACVACLEAAQSTSAAATGQEQPDTAAQEALHAVNAAALAIRYALIKAGDERRRAARTGESVTSDT</sequence>
<evidence type="ECO:0000313" key="3">
    <source>
        <dbReference type="Proteomes" id="UP000008703"/>
    </source>
</evidence>
<dbReference type="eggNOG" id="ENOG502ZIYU">
    <property type="taxonomic scope" value="Bacteria"/>
</dbReference>
<evidence type="ECO:0000313" key="2">
    <source>
        <dbReference type="EMBL" id="AEM85379.1"/>
    </source>
</evidence>
<dbReference type="KEGG" id="svl:Strvi_5871"/>
<protein>
    <recommendedName>
        <fullName evidence="4">O-linked N-acetylglucosamine transferase</fullName>
    </recommendedName>
</protein>
<name>G2PG73_STRV4</name>
<proteinExistence type="predicted"/>
<accession>G2PG73</accession>
<feature type="region of interest" description="Disordered" evidence="1">
    <location>
        <begin position="1"/>
        <end position="23"/>
    </location>
</feature>
<dbReference type="HOGENOM" id="CLU_2025531_0_0_11"/>